<dbReference type="GO" id="GO:0016301">
    <property type="term" value="F:kinase activity"/>
    <property type="evidence" value="ECO:0007669"/>
    <property type="project" value="UniProtKB-KW"/>
</dbReference>
<keyword evidence="1" id="KW-0597">Phosphoprotein</keyword>
<protein>
    <submittedName>
        <fullName evidence="3">Histidine kinase</fullName>
    </submittedName>
</protein>
<dbReference type="InterPro" id="IPR052048">
    <property type="entry name" value="ST_Response_Regulator"/>
</dbReference>
<accession>A0A0M9AQ15</accession>
<dbReference type="SUPFAM" id="SSF52172">
    <property type="entry name" value="CheY-like"/>
    <property type="match status" value="1"/>
</dbReference>
<name>A0A0M9AQ15_9EURY</name>
<dbReference type="GeneID" id="55593867"/>
<evidence type="ECO:0000259" key="2">
    <source>
        <dbReference type="PROSITE" id="PS50110"/>
    </source>
</evidence>
<dbReference type="Gene3D" id="3.40.50.2300">
    <property type="match status" value="1"/>
</dbReference>
<dbReference type="Proteomes" id="UP000037747">
    <property type="component" value="Unassembled WGS sequence"/>
</dbReference>
<dbReference type="PROSITE" id="PS50110">
    <property type="entry name" value="RESPONSE_REGULATORY"/>
    <property type="match status" value="1"/>
</dbReference>
<dbReference type="InterPro" id="IPR001789">
    <property type="entry name" value="Sig_transdc_resp-reg_receiver"/>
</dbReference>
<dbReference type="SMART" id="SM00448">
    <property type="entry name" value="REC"/>
    <property type="match status" value="1"/>
</dbReference>
<keyword evidence="3" id="KW-0418">Kinase</keyword>
<dbReference type="EMBL" id="LIST01000003">
    <property type="protein sequence ID" value="KOX96422.1"/>
    <property type="molecule type" value="Genomic_DNA"/>
</dbReference>
<keyword evidence="4" id="KW-1185">Reference proteome</keyword>
<dbReference type="PANTHER" id="PTHR43228:SF1">
    <property type="entry name" value="TWO-COMPONENT RESPONSE REGULATOR ARR22"/>
    <property type="match status" value="1"/>
</dbReference>
<gene>
    <name evidence="3" type="ORF">AMR74_08245</name>
</gene>
<comment type="caution">
    <text evidence="3">The sequence shown here is derived from an EMBL/GenBank/DDBJ whole genome shotgun (WGS) entry which is preliminary data.</text>
</comment>
<dbReference type="Pfam" id="PF00072">
    <property type="entry name" value="Response_reg"/>
    <property type="match status" value="1"/>
</dbReference>
<dbReference type="STRING" id="1765655.AMR74_08245"/>
<proteinExistence type="predicted"/>
<dbReference type="AlphaFoldDB" id="A0A0M9AQ15"/>
<evidence type="ECO:0000313" key="4">
    <source>
        <dbReference type="Proteomes" id="UP000037747"/>
    </source>
</evidence>
<dbReference type="PATRIC" id="fig|1705389.3.peg.2407"/>
<dbReference type="OrthoDB" id="2830at2157"/>
<dbReference type="InterPro" id="IPR011006">
    <property type="entry name" value="CheY-like_superfamily"/>
</dbReference>
<evidence type="ECO:0000313" key="3">
    <source>
        <dbReference type="EMBL" id="KOX96422.1"/>
    </source>
</evidence>
<dbReference type="PANTHER" id="PTHR43228">
    <property type="entry name" value="TWO-COMPONENT RESPONSE REGULATOR"/>
    <property type="match status" value="1"/>
</dbReference>
<evidence type="ECO:0000256" key="1">
    <source>
        <dbReference type="PROSITE-ProRule" id="PRU00169"/>
    </source>
</evidence>
<sequence length="119" mass="13060">MTERVLVVDDSSFQRTVVRDALAERFEVVDEAENGAEAVELFEAYEPDAVSMDVVMPEMTGIEATAAIKDRWPDAVIVMCTSVDQQEKMMEAVKAGADGYVTKPVDAEELVGEFESHLG</sequence>
<organism evidence="3 4">
    <name type="scientific">Halorubrum tropicale</name>
    <dbReference type="NCBI Taxonomy" id="1765655"/>
    <lineage>
        <taxon>Archaea</taxon>
        <taxon>Methanobacteriati</taxon>
        <taxon>Methanobacteriota</taxon>
        <taxon>Stenosarchaea group</taxon>
        <taxon>Halobacteria</taxon>
        <taxon>Halobacteriales</taxon>
        <taxon>Haloferacaceae</taxon>
        <taxon>Halorubrum</taxon>
    </lineage>
</organism>
<dbReference type="GO" id="GO:0000160">
    <property type="term" value="P:phosphorelay signal transduction system"/>
    <property type="evidence" value="ECO:0007669"/>
    <property type="project" value="InterPro"/>
</dbReference>
<feature type="modified residue" description="4-aspartylphosphate" evidence="1">
    <location>
        <position position="53"/>
    </location>
</feature>
<keyword evidence="3" id="KW-0808">Transferase</keyword>
<reference evidence="3 4" key="1">
    <citation type="submission" date="2015-08" db="EMBL/GenBank/DDBJ databases">
        <title>Genomes of Isolates from Cabo Rojo, PR.</title>
        <authorList>
            <person name="Sanchez-Nieves R.L."/>
            <person name="Montalvo-Rodriguez R."/>
        </authorList>
    </citation>
    <scope>NUCLEOTIDE SEQUENCE [LARGE SCALE GENOMIC DNA]</scope>
    <source>
        <strain evidence="3 4">5</strain>
    </source>
</reference>
<feature type="domain" description="Response regulatory" evidence="2">
    <location>
        <begin position="4"/>
        <end position="118"/>
    </location>
</feature>
<dbReference type="RefSeq" id="WP_053771593.1">
    <property type="nucleotide sequence ID" value="NZ_LIST01000003.1"/>
</dbReference>